<feature type="non-terminal residue" evidence="1">
    <location>
        <position position="52"/>
    </location>
</feature>
<dbReference type="Proteomes" id="UP000288716">
    <property type="component" value="Unassembled WGS sequence"/>
</dbReference>
<reference evidence="1 2" key="1">
    <citation type="journal article" date="2018" name="Gigascience">
        <title>Genomes of trombidid mites reveal novel predicted allergens and laterally-transferred genes associated with secondary metabolism.</title>
        <authorList>
            <person name="Dong X."/>
            <person name="Chaisiri K."/>
            <person name="Xia D."/>
            <person name="Armstrong S.D."/>
            <person name="Fang Y."/>
            <person name="Donnelly M.J."/>
            <person name="Kadowaki T."/>
            <person name="McGarry J.W."/>
            <person name="Darby A.C."/>
            <person name="Makepeace B.L."/>
        </authorList>
    </citation>
    <scope>NUCLEOTIDE SEQUENCE [LARGE SCALE GENOMIC DNA]</scope>
    <source>
        <strain evidence="1">UoL-UT</strain>
    </source>
</reference>
<organism evidence="1 2">
    <name type="scientific">Leptotrombidium deliense</name>
    <dbReference type="NCBI Taxonomy" id="299467"/>
    <lineage>
        <taxon>Eukaryota</taxon>
        <taxon>Metazoa</taxon>
        <taxon>Ecdysozoa</taxon>
        <taxon>Arthropoda</taxon>
        <taxon>Chelicerata</taxon>
        <taxon>Arachnida</taxon>
        <taxon>Acari</taxon>
        <taxon>Acariformes</taxon>
        <taxon>Trombidiformes</taxon>
        <taxon>Prostigmata</taxon>
        <taxon>Anystina</taxon>
        <taxon>Parasitengona</taxon>
        <taxon>Trombiculoidea</taxon>
        <taxon>Trombiculidae</taxon>
        <taxon>Leptotrombidium</taxon>
    </lineage>
</organism>
<evidence type="ECO:0000313" key="1">
    <source>
        <dbReference type="EMBL" id="RWS18156.1"/>
    </source>
</evidence>
<accession>A0A443RS72</accession>
<dbReference type="OrthoDB" id="7958685at2759"/>
<dbReference type="STRING" id="299467.A0A443RS72"/>
<dbReference type="AlphaFoldDB" id="A0A443RS72"/>
<proteinExistence type="predicted"/>
<dbReference type="Gene3D" id="3.40.50.1820">
    <property type="entry name" value="alpha/beta hydrolase"/>
    <property type="match status" value="1"/>
</dbReference>
<protein>
    <submittedName>
        <fullName evidence="1">Uncharacterized protein</fullName>
    </submittedName>
</protein>
<evidence type="ECO:0000313" key="2">
    <source>
        <dbReference type="Proteomes" id="UP000288716"/>
    </source>
</evidence>
<dbReference type="VEuPathDB" id="VectorBase:LDEU013884"/>
<name>A0A443RS72_9ACAR</name>
<comment type="caution">
    <text evidence="1">The sequence shown here is derived from an EMBL/GenBank/DDBJ whole genome shotgun (WGS) entry which is preliminary data.</text>
</comment>
<dbReference type="EMBL" id="NCKV01045117">
    <property type="protein sequence ID" value="RWS18156.1"/>
    <property type="molecule type" value="Genomic_DNA"/>
</dbReference>
<sequence length="52" mass="6199">MNKTRLPVYVVHTHSSTFAWNVIHFGQLVVSNKFRKFDFGTRGNLKHYVTRY</sequence>
<gene>
    <name evidence="1" type="ORF">B4U80_04041</name>
</gene>
<dbReference type="InterPro" id="IPR029058">
    <property type="entry name" value="AB_hydrolase_fold"/>
</dbReference>
<keyword evidence="2" id="KW-1185">Reference proteome</keyword>